<proteinExistence type="predicted"/>
<gene>
    <name evidence="2" type="ORF">PQU98_07880</name>
</gene>
<dbReference type="Pfam" id="PF09608">
    <property type="entry name" value="Alph_Pro_TM"/>
    <property type="match status" value="1"/>
</dbReference>
<accession>A0ABT5HKA6</accession>
<name>A0ABT5HKA6_9CAUL</name>
<protein>
    <submittedName>
        <fullName evidence="2">TIGR02186 family protein</fullName>
    </submittedName>
</protein>
<comment type="caution">
    <text evidence="2">The sequence shown here is derived from an EMBL/GenBank/DDBJ whole genome shotgun (WGS) entry which is preliminary data.</text>
</comment>
<keyword evidence="1" id="KW-1133">Transmembrane helix</keyword>
<dbReference type="RefSeq" id="WP_272744351.1">
    <property type="nucleotide sequence ID" value="NZ_JAQQKV010000001.1"/>
</dbReference>
<keyword evidence="1" id="KW-0812">Transmembrane</keyword>
<evidence type="ECO:0000256" key="1">
    <source>
        <dbReference type="SAM" id="Phobius"/>
    </source>
</evidence>
<dbReference type="EMBL" id="JAQQKV010000001">
    <property type="protein sequence ID" value="MDC7676044.1"/>
    <property type="molecule type" value="Genomic_DNA"/>
</dbReference>
<dbReference type="InterPro" id="IPR019088">
    <property type="entry name" value="CHP02186-rel_TM"/>
</dbReference>
<reference evidence="2 3" key="1">
    <citation type="submission" date="2023-01" db="EMBL/GenBank/DDBJ databases">
        <title>Novel species of the genus Asticcacaulis isolated from rivers.</title>
        <authorList>
            <person name="Lu H."/>
        </authorList>
    </citation>
    <scope>NUCLEOTIDE SEQUENCE [LARGE SCALE GENOMIC DNA]</scope>
    <source>
        <strain evidence="2 3">LKC15W</strain>
    </source>
</reference>
<keyword evidence="3" id="KW-1185">Reference proteome</keyword>
<organism evidence="2 3">
    <name type="scientific">Asticcacaulis machinosus</name>
    <dbReference type="NCBI Taxonomy" id="2984211"/>
    <lineage>
        <taxon>Bacteria</taxon>
        <taxon>Pseudomonadati</taxon>
        <taxon>Pseudomonadota</taxon>
        <taxon>Alphaproteobacteria</taxon>
        <taxon>Caulobacterales</taxon>
        <taxon>Caulobacteraceae</taxon>
        <taxon>Asticcacaulis</taxon>
    </lineage>
</organism>
<feature type="transmembrane region" description="Helical" evidence="1">
    <location>
        <begin position="253"/>
        <end position="274"/>
    </location>
</feature>
<evidence type="ECO:0000313" key="2">
    <source>
        <dbReference type="EMBL" id="MDC7676044.1"/>
    </source>
</evidence>
<evidence type="ECO:0000313" key="3">
    <source>
        <dbReference type="Proteomes" id="UP001218579"/>
    </source>
</evidence>
<sequence length="277" mass="30897">MSLYPQDSRKMVAVLPPVIPPAIIQTLPTPAPSSNLLSTDLTQNRIEVSSSFQGAKVVVYGAVVESRDQPSDIVVVVSGPRASMRLIRKVQVAGLWLNSRPVVFEGAPGFYMAASSQPLDKITGFSNRRRLGLGVDYIAMDTPRDTKIVTRYGVRDVVVNSLEDDYLEWRQAVTRLKQKSSLYSDNPFGVRFVDRNLFRAEIDLPSDAPIGTYKAEVWLFRDGEPVSYSAKLLRVEKVGFERFIYDTAHRRPWLYGIVSALICIGLGLGASRIFRRG</sequence>
<dbReference type="Proteomes" id="UP001218579">
    <property type="component" value="Unassembled WGS sequence"/>
</dbReference>
<keyword evidence="1" id="KW-0472">Membrane</keyword>